<evidence type="ECO:0000313" key="6">
    <source>
        <dbReference type="Ensembl" id="ENSVURP00010000573.1"/>
    </source>
</evidence>
<evidence type="ECO:0000313" key="8">
    <source>
        <dbReference type="Proteomes" id="UP000314987"/>
    </source>
</evidence>
<evidence type="ECO:0008006" key="9">
    <source>
        <dbReference type="Google" id="ProtNLM"/>
    </source>
</evidence>
<evidence type="ECO:0000256" key="2">
    <source>
        <dbReference type="ARBA" id="ARBA00022525"/>
    </source>
</evidence>
<protein>
    <recommendedName>
        <fullName evidence="9">Extracellular matrix protein 1</fullName>
    </recommendedName>
</protein>
<dbReference type="RefSeq" id="XP_027717967.1">
    <property type="nucleotide sequence ID" value="XM_027862166.1"/>
</dbReference>
<dbReference type="Proteomes" id="UP000314987">
    <property type="component" value="Unassembled WGS sequence"/>
</dbReference>
<name>A0A4X2JML3_VOMUR</name>
<dbReference type="PANTHER" id="PTHR16776">
    <property type="entry name" value="EXTRACELLULAR MATRIX PROTEIN 1"/>
    <property type="match status" value="1"/>
</dbReference>
<keyword evidence="3" id="KW-0677">Repeat</keyword>
<keyword evidence="5" id="KW-0732">Signal</keyword>
<dbReference type="Ensembl" id="ENSVURT00010000680.1">
    <property type="protein sequence ID" value="ENSVURP00010000573.1"/>
    <property type="gene ID" value="ENSVURG00010000529.1"/>
</dbReference>
<feature type="chain" id="PRO_5044616014" description="Extracellular matrix protein 1" evidence="5">
    <location>
        <begin position="28"/>
        <end position="582"/>
    </location>
</feature>
<keyword evidence="8" id="KW-1185">Reference proteome</keyword>
<evidence type="ECO:0000256" key="4">
    <source>
        <dbReference type="SAM" id="MobiDB-lite"/>
    </source>
</evidence>
<feature type="signal peptide" evidence="5">
    <location>
        <begin position="1"/>
        <end position="27"/>
    </location>
</feature>
<dbReference type="InterPro" id="IPR020858">
    <property type="entry name" value="Serum_albumin-like"/>
</dbReference>
<dbReference type="SUPFAM" id="SSF48552">
    <property type="entry name" value="Serum albumin-like"/>
    <property type="match status" value="2"/>
</dbReference>
<proteinExistence type="predicted"/>
<keyword evidence="2" id="KW-0964">Secreted</keyword>
<dbReference type="STRING" id="29139.ENSVURP00010000573"/>
<dbReference type="Ensembl" id="ENSVURT00010022485.1">
    <property type="protein sequence ID" value="ENSVURP00010019752.1"/>
    <property type="gene ID" value="ENSVURG00010015082.1"/>
</dbReference>
<dbReference type="OrthoDB" id="9889855at2759"/>
<dbReference type="Pfam" id="PF05782">
    <property type="entry name" value="ECM1"/>
    <property type="match status" value="2"/>
</dbReference>
<evidence type="ECO:0000256" key="3">
    <source>
        <dbReference type="ARBA" id="ARBA00022737"/>
    </source>
</evidence>
<dbReference type="AlphaFoldDB" id="A0A4X2JML3"/>
<evidence type="ECO:0000256" key="5">
    <source>
        <dbReference type="SAM" id="SignalP"/>
    </source>
</evidence>
<dbReference type="GeneTree" id="ENSGT00390000006215"/>
<feature type="compositionally biased region" description="Basic and acidic residues" evidence="4">
    <location>
        <begin position="137"/>
        <end position="170"/>
    </location>
</feature>
<evidence type="ECO:0000313" key="7">
    <source>
        <dbReference type="Ensembl" id="ENSVURP00010019752.1"/>
    </source>
</evidence>
<dbReference type="Gene3D" id="1.10.246.10">
    <property type="match status" value="3"/>
</dbReference>
<evidence type="ECO:0000256" key="1">
    <source>
        <dbReference type="ARBA" id="ARBA00004613"/>
    </source>
</evidence>
<dbReference type="PANTHER" id="PTHR16776:SF3">
    <property type="entry name" value="EXTRACELLULAR MATRIX PROTEIN 1"/>
    <property type="match status" value="1"/>
</dbReference>
<gene>
    <name evidence="6" type="primary">LOC114043164</name>
    <name evidence="7" type="synonym">LOC114043156</name>
</gene>
<feature type="region of interest" description="Disordered" evidence="4">
    <location>
        <begin position="557"/>
        <end position="582"/>
    </location>
</feature>
<comment type="subcellular location">
    <subcellularLocation>
        <location evidence="1">Secreted</location>
    </subcellularLocation>
</comment>
<accession>A0A4X2JML3</accession>
<dbReference type="GeneID" id="114043164"/>
<dbReference type="InterPro" id="IPR008605">
    <property type="entry name" value="ECM1"/>
</dbReference>
<dbReference type="GO" id="GO:0005615">
    <property type="term" value="C:extracellular space"/>
    <property type="evidence" value="ECO:0007669"/>
    <property type="project" value="InterPro"/>
</dbReference>
<reference evidence="6" key="2">
    <citation type="submission" date="2025-05" db="UniProtKB">
        <authorList>
            <consortium name="Ensembl"/>
        </authorList>
    </citation>
    <scope>IDENTIFICATION</scope>
</reference>
<dbReference type="OMA" id="CCRCRSH"/>
<reference evidence="8" key="1">
    <citation type="submission" date="2018-12" db="EMBL/GenBank/DDBJ databases">
        <authorList>
            <person name="Yazar S."/>
        </authorList>
    </citation>
    <scope>NUCLEOTIDE SEQUENCE [LARGE SCALE GENOMIC DNA]</scope>
</reference>
<dbReference type="GO" id="GO:0030500">
    <property type="term" value="P:regulation of bone mineralization"/>
    <property type="evidence" value="ECO:0007669"/>
    <property type="project" value="TreeGrafter"/>
</dbReference>
<dbReference type="GO" id="GO:0007165">
    <property type="term" value="P:signal transduction"/>
    <property type="evidence" value="ECO:0007669"/>
    <property type="project" value="InterPro"/>
</dbReference>
<organism evidence="6 8">
    <name type="scientific">Vombatus ursinus</name>
    <name type="common">Common wombat</name>
    <dbReference type="NCBI Taxonomy" id="29139"/>
    <lineage>
        <taxon>Eukaryota</taxon>
        <taxon>Metazoa</taxon>
        <taxon>Chordata</taxon>
        <taxon>Craniata</taxon>
        <taxon>Vertebrata</taxon>
        <taxon>Euteleostomi</taxon>
        <taxon>Mammalia</taxon>
        <taxon>Metatheria</taxon>
        <taxon>Diprotodontia</taxon>
        <taxon>Vombatidae</taxon>
        <taxon>Vombatus</taxon>
    </lineage>
</organism>
<sequence>MPNACPTMGCLSTTALVFVVLALGASASQGGPKPSEQREVIPEHLFFSQEEVGYAAPPAPSRPQKPILKDPIPSQHIFEGQKAVDDIFEDVPLQQAQRPQRIPLEKKVPIPNEAIPLQEEVRPSQHLPVEQKEVECPFHPPKDHGFSPQEQKEIDPSHPEGHPNAQRDEMTTPQMINEHPGPEFSHPNKPHHCQQDSHSRGWSHKLDGFPPGRPSPDNINRICFPERKHVVYGPWNLPQTGYSHLSRQGNALNFLETGYTDCCRLKTNQLDCATAVWADALFRFCEAEFSVKTRAYSCCSHQGEARLSCFQEHTSLPDYQPLPGPCPTHTPRPSSGLELSFPPGVPTRGNVRNICRLRRFRSLPRGLLSMDNIQPQLRALMQLEGKFRRCCHQGDNHTCARQAWEDVLDSYCEEEMAIKTHHHTCCHRSPLSARDACFARHAPYPNYDRDILTIDLSRITPDTMNQLCGHRKVLTKHKQIPGLIRNMTARCCELPPPERGFCAEEEKSAFIEDLCGSRRDTWRDTDFCCDETPGYGQTSCFNAYYLRNVALVAGVAQKPKDQPGTGTTELPPASPTPEHKGK</sequence>
<feature type="region of interest" description="Disordered" evidence="4">
    <location>
        <begin position="137"/>
        <end position="201"/>
    </location>
</feature>